<evidence type="ECO:0000313" key="3">
    <source>
        <dbReference type="Proteomes" id="UP001256673"/>
    </source>
</evidence>
<gene>
    <name evidence="2" type="ORF">RWH43_10920</name>
</gene>
<sequence>MSSTHPAPPHGLADALPATRRLLAAPSPSARPLSYGGCLPALSPGWRSALRDELGLEVAYDENAVDPLSSRVFDVVYSRLRAEQVVLALSARTNLTLAGSTVRIVGDSSLATALTALLRRLGASVVRSTDDPVERLTATLDGVRVEDVAAATSGSTHSAILTGVGYDALGIDDVAELVADASPRPADASPAPSPRPFVRTTSKGSLVEMPSPLPVDGAAPTSAQRRILDALIAALVVDGGPDDPRGVYARAVTP</sequence>
<feature type="region of interest" description="Disordered" evidence="1">
    <location>
        <begin position="181"/>
        <end position="218"/>
    </location>
</feature>
<reference evidence="2 3" key="1">
    <citation type="submission" date="2023-09" db="EMBL/GenBank/DDBJ databases">
        <title>Microbacterium fusihabitans sp. nov., Microbacterium phycihabitans sp. nov., and Microbacterium cervinum sp. nov., isolated from dried seaweeds of beach.</title>
        <authorList>
            <person name="Lee S.D."/>
        </authorList>
    </citation>
    <scope>NUCLEOTIDE SEQUENCE [LARGE SCALE GENOMIC DNA]</scope>
    <source>
        <strain evidence="2 3">KSW2-21</strain>
    </source>
</reference>
<keyword evidence="3" id="KW-1185">Reference proteome</keyword>
<feature type="compositionally biased region" description="Low complexity" evidence="1">
    <location>
        <begin position="181"/>
        <end position="190"/>
    </location>
</feature>
<dbReference type="Proteomes" id="UP001256673">
    <property type="component" value="Unassembled WGS sequence"/>
</dbReference>
<evidence type="ECO:0000313" key="2">
    <source>
        <dbReference type="EMBL" id="MDU0327267.1"/>
    </source>
</evidence>
<dbReference type="Gene3D" id="3.40.50.720">
    <property type="entry name" value="NAD(P)-binding Rossmann-like Domain"/>
    <property type="match status" value="1"/>
</dbReference>
<accession>A0ABU3RWM9</accession>
<name>A0ABU3RWM9_9MICO</name>
<dbReference type="EMBL" id="JAWDIU010000003">
    <property type="protein sequence ID" value="MDU0327267.1"/>
    <property type="molecule type" value="Genomic_DNA"/>
</dbReference>
<proteinExistence type="predicted"/>
<dbReference type="RefSeq" id="WP_316001489.1">
    <property type="nucleotide sequence ID" value="NZ_JAWDIU010000003.1"/>
</dbReference>
<organism evidence="2 3">
    <name type="scientific">Microbacterium algihabitans</name>
    <dbReference type="NCBI Taxonomy" id="3075992"/>
    <lineage>
        <taxon>Bacteria</taxon>
        <taxon>Bacillati</taxon>
        <taxon>Actinomycetota</taxon>
        <taxon>Actinomycetes</taxon>
        <taxon>Micrococcales</taxon>
        <taxon>Microbacteriaceae</taxon>
        <taxon>Microbacterium</taxon>
    </lineage>
</organism>
<comment type="caution">
    <text evidence="2">The sequence shown here is derived from an EMBL/GenBank/DDBJ whole genome shotgun (WGS) entry which is preliminary data.</text>
</comment>
<evidence type="ECO:0000256" key="1">
    <source>
        <dbReference type="SAM" id="MobiDB-lite"/>
    </source>
</evidence>
<protein>
    <submittedName>
        <fullName evidence="2">Uncharacterized protein</fullName>
    </submittedName>
</protein>